<dbReference type="InterPro" id="IPR051127">
    <property type="entry name" value="Fungal_SecMet_Regulators"/>
</dbReference>
<evidence type="ECO:0000313" key="7">
    <source>
        <dbReference type="EMBL" id="KAK1762281.1"/>
    </source>
</evidence>
<feature type="region of interest" description="Disordered" evidence="5">
    <location>
        <begin position="50"/>
        <end position="92"/>
    </location>
</feature>
<evidence type="ECO:0000256" key="2">
    <source>
        <dbReference type="ARBA" id="ARBA00023015"/>
    </source>
</evidence>
<accession>A0AAJ0FBB0</accession>
<dbReference type="GO" id="GO:0000435">
    <property type="term" value="P:positive regulation of transcription from RNA polymerase II promoter by galactose"/>
    <property type="evidence" value="ECO:0007669"/>
    <property type="project" value="TreeGrafter"/>
</dbReference>
<keyword evidence="3" id="KW-0804">Transcription</keyword>
<evidence type="ECO:0000256" key="4">
    <source>
        <dbReference type="ARBA" id="ARBA00023242"/>
    </source>
</evidence>
<evidence type="ECO:0000313" key="8">
    <source>
        <dbReference type="Proteomes" id="UP001244011"/>
    </source>
</evidence>
<dbReference type="GO" id="GO:0000981">
    <property type="term" value="F:DNA-binding transcription factor activity, RNA polymerase II-specific"/>
    <property type="evidence" value="ECO:0007669"/>
    <property type="project" value="InterPro"/>
</dbReference>
<keyword evidence="4" id="KW-0539">Nucleus</keyword>
<name>A0AAJ0FBB0_9PEZI</name>
<dbReference type="Pfam" id="PF00172">
    <property type="entry name" value="Zn_clus"/>
    <property type="match status" value="1"/>
</dbReference>
<dbReference type="Proteomes" id="UP001244011">
    <property type="component" value="Unassembled WGS sequence"/>
</dbReference>
<evidence type="ECO:0000256" key="5">
    <source>
        <dbReference type="SAM" id="MobiDB-lite"/>
    </source>
</evidence>
<dbReference type="GeneID" id="85312462"/>
<dbReference type="Pfam" id="PF04082">
    <property type="entry name" value="Fungal_trans"/>
    <property type="match status" value="1"/>
</dbReference>
<keyword evidence="8" id="KW-1185">Reference proteome</keyword>
<dbReference type="PANTHER" id="PTHR47424">
    <property type="entry name" value="REGULATORY PROTEIN GAL4"/>
    <property type="match status" value="1"/>
</dbReference>
<dbReference type="EMBL" id="MU839039">
    <property type="protein sequence ID" value="KAK1762281.1"/>
    <property type="molecule type" value="Genomic_DNA"/>
</dbReference>
<dbReference type="RefSeq" id="XP_060278494.1">
    <property type="nucleotide sequence ID" value="XM_060429275.1"/>
</dbReference>
<keyword evidence="2" id="KW-0805">Transcription regulation</keyword>
<dbReference type="CDD" id="cd12148">
    <property type="entry name" value="fungal_TF_MHR"/>
    <property type="match status" value="1"/>
</dbReference>
<dbReference type="PROSITE" id="PS00463">
    <property type="entry name" value="ZN2_CY6_FUNGAL_1"/>
    <property type="match status" value="1"/>
</dbReference>
<feature type="domain" description="Zn(2)-C6 fungal-type" evidence="6">
    <location>
        <begin position="11"/>
        <end position="40"/>
    </location>
</feature>
<dbReference type="AlphaFoldDB" id="A0AAJ0FBB0"/>
<dbReference type="InterPro" id="IPR036864">
    <property type="entry name" value="Zn2-C6_fun-type_DNA-bd_sf"/>
</dbReference>
<dbReference type="InterPro" id="IPR007219">
    <property type="entry name" value="XnlR_reg_dom"/>
</dbReference>
<dbReference type="SMART" id="SM00066">
    <property type="entry name" value="GAL4"/>
    <property type="match status" value="1"/>
</dbReference>
<reference evidence="7" key="1">
    <citation type="submission" date="2023-06" db="EMBL/GenBank/DDBJ databases">
        <title>Genome-scale phylogeny and comparative genomics of the fungal order Sordariales.</title>
        <authorList>
            <consortium name="Lawrence Berkeley National Laboratory"/>
            <person name="Hensen N."/>
            <person name="Bonometti L."/>
            <person name="Westerberg I."/>
            <person name="Brannstrom I.O."/>
            <person name="Guillou S."/>
            <person name="Cros-Aarteil S."/>
            <person name="Calhoun S."/>
            <person name="Haridas S."/>
            <person name="Kuo A."/>
            <person name="Mondo S."/>
            <person name="Pangilinan J."/>
            <person name="Riley R."/>
            <person name="Labutti K."/>
            <person name="Andreopoulos B."/>
            <person name="Lipzen A."/>
            <person name="Chen C."/>
            <person name="Yanf M."/>
            <person name="Daum C."/>
            <person name="Ng V."/>
            <person name="Clum A."/>
            <person name="Steindorff A."/>
            <person name="Ohm R."/>
            <person name="Martin F."/>
            <person name="Silar P."/>
            <person name="Natvig D."/>
            <person name="Lalanne C."/>
            <person name="Gautier V."/>
            <person name="Ament-Velasquez S.L."/>
            <person name="Kruys A."/>
            <person name="Hutchinson M.I."/>
            <person name="Powell A.J."/>
            <person name="Barry K."/>
            <person name="Miller A.N."/>
            <person name="Grigoriev I.V."/>
            <person name="Debuchy R."/>
            <person name="Gladieux P."/>
            <person name="Thoren M.H."/>
            <person name="Johannesson H."/>
        </authorList>
    </citation>
    <scope>NUCLEOTIDE SEQUENCE</scope>
    <source>
        <strain evidence="7">8032-3</strain>
    </source>
</reference>
<evidence type="ECO:0000256" key="3">
    <source>
        <dbReference type="ARBA" id="ARBA00023163"/>
    </source>
</evidence>
<dbReference type="InterPro" id="IPR001138">
    <property type="entry name" value="Zn2Cys6_DnaBD"/>
</dbReference>
<dbReference type="GO" id="GO:0006351">
    <property type="term" value="P:DNA-templated transcription"/>
    <property type="evidence" value="ECO:0007669"/>
    <property type="project" value="InterPro"/>
</dbReference>
<dbReference type="Gene3D" id="4.10.240.10">
    <property type="entry name" value="Zn(2)-C6 fungal-type DNA-binding domain"/>
    <property type="match status" value="1"/>
</dbReference>
<dbReference type="SUPFAM" id="SSF57701">
    <property type="entry name" value="Zn2/Cys6 DNA-binding domain"/>
    <property type="match status" value="1"/>
</dbReference>
<dbReference type="PANTHER" id="PTHR47424:SF15">
    <property type="entry name" value="ZN(II)2CYS6 TRANSCRIPTION FACTOR (EUROFUNG)"/>
    <property type="match status" value="1"/>
</dbReference>
<dbReference type="GO" id="GO:0000978">
    <property type="term" value="F:RNA polymerase II cis-regulatory region sequence-specific DNA binding"/>
    <property type="evidence" value="ECO:0007669"/>
    <property type="project" value="TreeGrafter"/>
</dbReference>
<evidence type="ECO:0000256" key="1">
    <source>
        <dbReference type="ARBA" id="ARBA00022723"/>
    </source>
</evidence>
<comment type="caution">
    <text evidence="7">The sequence shown here is derived from an EMBL/GenBank/DDBJ whole genome shotgun (WGS) entry which is preliminary data.</text>
</comment>
<dbReference type="CDD" id="cd00067">
    <property type="entry name" value="GAL4"/>
    <property type="match status" value="1"/>
</dbReference>
<dbReference type="GO" id="GO:0008270">
    <property type="term" value="F:zinc ion binding"/>
    <property type="evidence" value="ECO:0007669"/>
    <property type="project" value="InterPro"/>
</dbReference>
<dbReference type="PROSITE" id="PS50048">
    <property type="entry name" value="ZN2_CY6_FUNGAL_2"/>
    <property type="match status" value="1"/>
</dbReference>
<protein>
    <recommendedName>
        <fullName evidence="6">Zn(2)-C6 fungal-type domain-containing protein</fullName>
    </recommendedName>
</protein>
<gene>
    <name evidence="7" type="ORF">QBC33DRAFT_552185</name>
</gene>
<evidence type="ECO:0000259" key="6">
    <source>
        <dbReference type="PROSITE" id="PS50048"/>
    </source>
</evidence>
<dbReference type="SMART" id="SM00906">
    <property type="entry name" value="Fungal_trans"/>
    <property type="match status" value="1"/>
</dbReference>
<keyword evidence="1" id="KW-0479">Metal-binding</keyword>
<proteinExistence type="predicted"/>
<organism evidence="7 8">
    <name type="scientific">Phialemonium atrogriseum</name>
    <dbReference type="NCBI Taxonomy" id="1093897"/>
    <lineage>
        <taxon>Eukaryota</taxon>
        <taxon>Fungi</taxon>
        <taxon>Dikarya</taxon>
        <taxon>Ascomycota</taxon>
        <taxon>Pezizomycotina</taxon>
        <taxon>Sordariomycetes</taxon>
        <taxon>Sordariomycetidae</taxon>
        <taxon>Cephalothecales</taxon>
        <taxon>Cephalothecaceae</taxon>
        <taxon>Phialemonium</taxon>
    </lineage>
</organism>
<dbReference type="GO" id="GO:0005634">
    <property type="term" value="C:nucleus"/>
    <property type="evidence" value="ECO:0007669"/>
    <property type="project" value="TreeGrafter"/>
</dbReference>
<sequence>MDSAKWRISKACQECRAKKIKCNGEEPCQRCKIRGFECVYRQKARNRMRKHQLATVAGSTSPPSDEGKASLPAPTVTSKRTQGRDSQPCGGGSPSIHIHSVAATHRASPSCFLQLYYGPSSNFSMLQSIYHQIEGTRPASESREEVEEAGPGLDLFSNRRLFFGDLADSKRSAASASNDSLAMFLDSALSYRLMERYLSTYWHILPIFPKEEYRRRLDELTASRGVFSFERSEDIVLMLAMALGACMLDEGRVADFLYHKAKQGAATLDDQVNVQSIHVPLLMAHFQAERARPNAAFISAGTAVRRAVAAGLHKDVSIRGGQTPDDVYQRRIAFWSLYFWETWICFSLGRPTSIPEPDANMPEPTNEVFLLSLVKLARLMSKCATRIYNQNHKSLLPLWNAGNEIRRELLQFAEQQRKDMHFGLVGDPSTGELGVCQTIISTMYHHTLLLTFRPFLVLRAKLRHETASARRDGASHPTPPPWLDTACEYCLDAARHSIGFLAGACEQNVYCKEIRYHGFFLEGACYALAFDMLDSRASCEVNFPWIKTGLGCLKNLLRKDKVFPDQTPVVMAAIERMLRSAMPDFQLQSPLQEPLPLPLPSSRTVLIPPTPAPTNTTTAAAAASPATESPMMMSEAVGRLGPTYLYPTMPFGFDANGPPPVAATSPIPSGDQVFDLTMEDMGWNYDFATMDMEAFLSIDANQDLNLGT</sequence>